<dbReference type="PROSITE" id="PS00606">
    <property type="entry name" value="KS3_1"/>
    <property type="match status" value="1"/>
</dbReference>
<dbReference type="PANTHER" id="PTHR11712:SF320">
    <property type="entry name" value="BETA-KETOACYL SYNTHASE"/>
    <property type="match status" value="1"/>
</dbReference>
<keyword evidence="2 3" id="KW-0808">Transferase</keyword>
<dbReference type="SUPFAM" id="SSF53901">
    <property type="entry name" value="Thiolase-like"/>
    <property type="match status" value="2"/>
</dbReference>
<dbReference type="Gene3D" id="3.40.47.10">
    <property type="match status" value="1"/>
</dbReference>
<keyword evidence="6" id="KW-1185">Reference proteome</keyword>
<dbReference type="InterPro" id="IPR016039">
    <property type="entry name" value="Thiolase-like"/>
</dbReference>
<dbReference type="SMART" id="SM00825">
    <property type="entry name" value="PKS_KS"/>
    <property type="match status" value="1"/>
</dbReference>
<dbReference type="EMBL" id="JBIWXY010000001">
    <property type="protein sequence ID" value="MFJ5444709.1"/>
    <property type="molecule type" value="Genomic_DNA"/>
</dbReference>
<proteinExistence type="inferred from homology"/>
<dbReference type="Pfam" id="PF02801">
    <property type="entry name" value="Ketoacyl-synt_C"/>
    <property type="match status" value="1"/>
</dbReference>
<protein>
    <submittedName>
        <fullName evidence="5">Beta-ketoacyl-[acyl-carrier-protein] synthase family protein</fullName>
    </submittedName>
</protein>
<comment type="caution">
    <text evidence="5">The sequence shown here is derived from an EMBL/GenBank/DDBJ whole genome shotgun (WGS) entry which is preliminary data.</text>
</comment>
<organism evidence="5 6">
    <name type="scientific">Methylobacillus methanolivorans</name>
    <dbReference type="NCBI Taxonomy" id="1848927"/>
    <lineage>
        <taxon>Bacteria</taxon>
        <taxon>Pseudomonadati</taxon>
        <taxon>Pseudomonadota</taxon>
        <taxon>Betaproteobacteria</taxon>
        <taxon>Nitrosomonadales</taxon>
        <taxon>Methylophilaceae</taxon>
        <taxon>Methylobacillus</taxon>
    </lineage>
</organism>
<evidence type="ECO:0000259" key="4">
    <source>
        <dbReference type="PROSITE" id="PS52004"/>
    </source>
</evidence>
<name>A0ABW8GHC2_9PROT</name>
<comment type="similarity">
    <text evidence="1 3">Belongs to the thiolase-like superfamily. Beta-ketoacyl-ACP synthases family.</text>
</comment>
<dbReference type="InterPro" id="IPR020841">
    <property type="entry name" value="PKS_Beta-ketoAc_synthase_dom"/>
</dbReference>
<dbReference type="NCBIfam" id="NF006618">
    <property type="entry name" value="PRK09185.1"/>
    <property type="match status" value="1"/>
</dbReference>
<dbReference type="InterPro" id="IPR000794">
    <property type="entry name" value="Beta-ketoacyl_synthase"/>
</dbReference>
<evidence type="ECO:0000313" key="6">
    <source>
        <dbReference type="Proteomes" id="UP001617669"/>
    </source>
</evidence>
<accession>A0ABW8GHC2</accession>
<dbReference type="Pfam" id="PF00109">
    <property type="entry name" value="ketoacyl-synt"/>
    <property type="match status" value="1"/>
</dbReference>
<evidence type="ECO:0000256" key="1">
    <source>
        <dbReference type="ARBA" id="ARBA00008467"/>
    </source>
</evidence>
<dbReference type="Proteomes" id="UP001617669">
    <property type="component" value="Unassembled WGS sequence"/>
</dbReference>
<feature type="domain" description="Ketosynthase family 3 (KS3)" evidence="4">
    <location>
        <begin position="1"/>
        <end position="388"/>
    </location>
</feature>
<dbReference type="PANTHER" id="PTHR11712">
    <property type="entry name" value="POLYKETIDE SYNTHASE-RELATED"/>
    <property type="match status" value="1"/>
</dbReference>
<dbReference type="CDD" id="cd00834">
    <property type="entry name" value="KAS_I_II"/>
    <property type="match status" value="1"/>
</dbReference>
<sequence>MSSGYYLHGLGIINALGSGAEAVAQGLFSGNTSGLMQDTQWSNGKPAIVGRARGELVTIPAALSHLASHNNALLLTAYQQIATIVDAAIHQYGRHRIGVVLGTSTSGMAEGEAALRQWQQSGTLPPGYRYLQQELGAPALFLSQYLELHGPAYTVSTACTSSAKAFQSARNLLKHDICDAVIVGGVDSMCSLTIQGFTSLESTSSTLCQPMSQHRQGINIGEGAALFLLSREPGDVALLGIGETSDAYHMSAPSPDGQGAESAMRAALADAQLQPEDIDYLNLHATATLKNDEMESHAVSRVFSQGVPCSGTKPLTGHTLGAAGATELAFCWLALQHGMLPPHCWDHAWDDALPRLQLVDQSTRLAPRICMSNSFAFGGSNASLIIGLSS</sequence>
<evidence type="ECO:0000256" key="2">
    <source>
        <dbReference type="ARBA" id="ARBA00022679"/>
    </source>
</evidence>
<evidence type="ECO:0000313" key="5">
    <source>
        <dbReference type="EMBL" id="MFJ5444709.1"/>
    </source>
</evidence>
<evidence type="ECO:0000256" key="3">
    <source>
        <dbReference type="RuleBase" id="RU003694"/>
    </source>
</evidence>
<reference evidence="5 6" key="1">
    <citation type="submission" date="2024-11" db="EMBL/GenBank/DDBJ databases">
        <authorList>
            <person name="Kaparullina E.N."/>
            <person name="Delegan Y.A."/>
            <person name="Doronina N.V."/>
        </authorList>
    </citation>
    <scope>NUCLEOTIDE SEQUENCE [LARGE SCALE GENOMIC DNA]</scope>
    <source>
        <strain evidence="5 6">7sh_L</strain>
    </source>
</reference>
<dbReference type="RefSeq" id="WP_400877880.1">
    <property type="nucleotide sequence ID" value="NZ_JBIWXY010000001.1"/>
</dbReference>
<dbReference type="InterPro" id="IPR014031">
    <property type="entry name" value="Ketoacyl_synth_C"/>
</dbReference>
<dbReference type="InterPro" id="IPR018201">
    <property type="entry name" value="Ketoacyl_synth_AS"/>
</dbReference>
<dbReference type="PROSITE" id="PS52004">
    <property type="entry name" value="KS3_2"/>
    <property type="match status" value="1"/>
</dbReference>
<gene>
    <name evidence="5" type="ORF">ACIKP9_00555</name>
</gene>
<dbReference type="InterPro" id="IPR014030">
    <property type="entry name" value="Ketoacyl_synth_N"/>
</dbReference>